<gene>
    <name evidence="1" type="ORF">DSO57_1032110</name>
</gene>
<reference evidence="1" key="1">
    <citation type="submission" date="2022-04" db="EMBL/GenBank/DDBJ databases">
        <title>Genome of the entomopathogenic fungus Entomophthora muscae.</title>
        <authorList>
            <person name="Elya C."/>
            <person name="Lovett B.R."/>
            <person name="Lee E."/>
            <person name="Macias A.M."/>
            <person name="Hajek A.E."/>
            <person name="De Bivort B.L."/>
            <person name="Kasson M.T."/>
            <person name="De Fine Licht H.H."/>
            <person name="Stajich J.E."/>
        </authorList>
    </citation>
    <scope>NUCLEOTIDE SEQUENCE</scope>
    <source>
        <strain evidence="1">Berkeley</strain>
    </source>
</reference>
<organism evidence="1 2">
    <name type="scientific">Entomophthora muscae</name>
    <dbReference type="NCBI Taxonomy" id="34485"/>
    <lineage>
        <taxon>Eukaryota</taxon>
        <taxon>Fungi</taxon>
        <taxon>Fungi incertae sedis</taxon>
        <taxon>Zoopagomycota</taxon>
        <taxon>Entomophthoromycotina</taxon>
        <taxon>Entomophthoromycetes</taxon>
        <taxon>Entomophthorales</taxon>
        <taxon>Entomophthoraceae</taxon>
        <taxon>Entomophthora</taxon>
    </lineage>
</organism>
<evidence type="ECO:0000313" key="1">
    <source>
        <dbReference type="EMBL" id="KAJ9079767.1"/>
    </source>
</evidence>
<sequence length="91" mass="10896">MPLEVYNHLHRRYFSSLHIQTNLHGYLLAAETTYQSPWLKLSPKSQSDPEFEIETWYFQASPTRFIFPGVISFWGLEELFYDKHQRADSKK</sequence>
<dbReference type="EMBL" id="QTSX02001658">
    <property type="protein sequence ID" value="KAJ9079767.1"/>
    <property type="molecule type" value="Genomic_DNA"/>
</dbReference>
<keyword evidence="2" id="KW-1185">Reference proteome</keyword>
<evidence type="ECO:0000313" key="2">
    <source>
        <dbReference type="Proteomes" id="UP001165960"/>
    </source>
</evidence>
<name>A0ACC2TZ34_9FUNG</name>
<dbReference type="Proteomes" id="UP001165960">
    <property type="component" value="Unassembled WGS sequence"/>
</dbReference>
<accession>A0ACC2TZ34</accession>
<protein>
    <submittedName>
        <fullName evidence="1">Uncharacterized protein</fullName>
    </submittedName>
</protein>
<comment type="caution">
    <text evidence="1">The sequence shown here is derived from an EMBL/GenBank/DDBJ whole genome shotgun (WGS) entry which is preliminary data.</text>
</comment>
<proteinExistence type="predicted"/>